<evidence type="ECO:0000256" key="1">
    <source>
        <dbReference type="SAM" id="MobiDB-lite"/>
    </source>
</evidence>
<dbReference type="AlphaFoldDB" id="A0AA44U9X6"/>
<sequence length="84" mass="9300">MSQAASHTKRAALLKRRRRIAGRNGNSRLTSGKPSAKSGHSAHCLYWAISRILPPETRQSAMSKWNRQIIGGIVSFKNLHCAAF</sequence>
<accession>A0AA44U9X6</accession>
<evidence type="ECO:0000313" key="3">
    <source>
        <dbReference type="Proteomes" id="UP000223296"/>
    </source>
</evidence>
<comment type="caution">
    <text evidence="2">The sequence shown here is derived from an EMBL/GenBank/DDBJ whole genome shotgun (WGS) entry which is preliminary data.</text>
</comment>
<proteinExistence type="predicted"/>
<feature type="compositionally biased region" description="Polar residues" evidence="1">
    <location>
        <begin position="24"/>
        <end position="33"/>
    </location>
</feature>
<feature type="region of interest" description="Disordered" evidence="1">
    <location>
        <begin position="1"/>
        <end position="40"/>
    </location>
</feature>
<protein>
    <submittedName>
        <fullName evidence="2">Uncharacterized protein</fullName>
    </submittedName>
</protein>
<dbReference type="Proteomes" id="UP000223296">
    <property type="component" value="Unassembled WGS sequence"/>
</dbReference>
<reference evidence="2 3" key="1">
    <citation type="submission" date="2013-08" db="EMBL/GenBank/DDBJ databases">
        <authorList>
            <person name="Trees D."/>
        </authorList>
    </citation>
    <scope>NUCLEOTIDE SEQUENCE [LARGE SCALE GENOMIC DNA]</scope>
    <source>
        <strain evidence="2 3">3502</strain>
    </source>
</reference>
<evidence type="ECO:0000313" key="2">
    <source>
        <dbReference type="EMBL" id="PHJ35888.1"/>
    </source>
</evidence>
<dbReference type="EMBL" id="AVBE01000002">
    <property type="protein sequence ID" value="PHJ35888.1"/>
    <property type="molecule type" value="Genomic_DNA"/>
</dbReference>
<name>A0AA44U9X6_NEIGO</name>
<gene>
    <name evidence="2" type="ORF">N776_01820</name>
</gene>
<organism evidence="2 3">
    <name type="scientific">Neisseria gonorrhoeae 3502</name>
    <dbReference type="NCBI Taxonomy" id="1193404"/>
    <lineage>
        <taxon>Bacteria</taxon>
        <taxon>Pseudomonadati</taxon>
        <taxon>Pseudomonadota</taxon>
        <taxon>Betaproteobacteria</taxon>
        <taxon>Neisseriales</taxon>
        <taxon>Neisseriaceae</taxon>
        <taxon>Neisseria</taxon>
    </lineage>
</organism>
<feature type="compositionally biased region" description="Basic residues" evidence="1">
    <location>
        <begin position="7"/>
        <end position="21"/>
    </location>
</feature>